<comment type="caution">
    <text evidence="2">The sequence shown here is derived from an EMBL/GenBank/DDBJ whole genome shotgun (WGS) entry which is preliminary data.</text>
</comment>
<accession>A0A9P9D0B9</accession>
<dbReference type="AlphaFoldDB" id="A0A9P9D0B9"/>
<evidence type="ECO:0000313" key="3">
    <source>
        <dbReference type="Proteomes" id="UP000700596"/>
    </source>
</evidence>
<reference evidence="2" key="1">
    <citation type="journal article" date="2021" name="Nat. Commun.">
        <title>Genetic determinants of endophytism in the Arabidopsis root mycobiome.</title>
        <authorList>
            <person name="Mesny F."/>
            <person name="Miyauchi S."/>
            <person name="Thiergart T."/>
            <person name="Pickel B."/>
            <person name="Atanasova L."/>
            <person name="Karlsson M."/>
            <person name="Huettel B."/>
            <person name="Barry K.W."/>
            <person name="Haridas S."/>
            <person name="Chen C."/>
            <person name="Bauer D."/>
            <person name="Andreopoulos W."/>
            <person name="Pangilinan J."/>
            <person name="LaButti K."/>
            <person name="Riley R."/>
            <person name="Lipzen A."/>
            <person name="Clum A."/>
            <person name="Drula E."/>
            <person name="Henrissat B."/>
            <person name="Kohler A."/>
            <person name="Grigoriev I.V."/>
            <person name="Martin F.M."/>
            <person name="Hacquard S."/>
        </authorList>
    </citation>
    <scope>NUCLEOTIDE SEQUENCE</scope>
    <source>
        <strain evidence="2">MPI-CAGE-CH-0243</strain>
    </source>
</reference>
<evidence type="ECO:0000256" key="1">
    <source>
        <dbReference type="SAM" id="MobiDB-lite"/>
    </source>
</evidence>
<name>A0A9P9D0B9_9PLEO</name>
<dbReference type="Proteomes" id="UP000700596">
    <property type="component" value="Unassembled WGS sequence"/>
</dbReference>
<feature type="region of interest" description="Disordered" evidence="1">
    <location>
        <begin position="1"/>
        <end position="25"/>
    </location>
</feature>
<dbReference type="EMBL" id="JAGMWT010000029">
    <property type="protein sequence ID" value="KAH7110126.1"/>
    <property type="molecule type" value="Genomic_DNA"/>
</dbReference>
<dbReference type="OrthoDB" id="3783232at2759"/>
<proteinExistence type="predicted"/>
<protein>
    <submittedName>
        <fullName evidence="2">Uncharacterized protein</fullName>
    </submittedName>
</protein>
<feature type="compositionally biased region" description="Polar residues" evidence="1">
    <location>
        <begin position="1"/>
        <end position="11"/>
    </location>
</feature>
<sequence length="139" mass="15697">MLGVGTDQTPSEGHLSTLPDRVSDPHTNGHLVSTGFYIDNKVQQLAIHVSLKATTNHNCHSYLYNVDNQGIDEVFSKRSADFTIKEHGWFRNVAIFRQICAKHPVPNGKSPQEIFTNWQHSLLDYLDTNHSGGLWTRID</sequence>
<keyword evidence="3" id="KW-1185">Reference proteome</keyword>
<gene>
    <name evidence="2" type="ORF">B0J11DRAFT_448508</name>
</gene>
<evidence type="ECO:0000313" key="2">
    <source>
        <dbReference type="EMBL" id="KAH7110126.1"/>
    </source>
</evidence>
<organism evidence="2 3">
    <name type="scientific">Dendryphion nanum</name>
    <dbReference type="NCBI Taxonomy" id="256645"/>
    <lineage>
        <taxon>Eukaryota</taxon>
        <taxon>Fungi</taxon>
        <taxon>Dikarya</taxon>
        <taxon>Ascomycota</taxon>
        <taxon>Pezizomycotina</taxon>
        <taxon>Dothideomycetes</taxon>
        <taxon>Pleosporomycetidae</taxon>
        <taxon>Pleosporales</taxon>
        <taxon>Torulaceae</taxon>
        <taxon>Dendryphion</taxon>
    </lineage>
</organism>